<keyword evidence="4" id="KW-1185">Reference proteome</keyword>
<dbReference type="NCBIfam" id="NF009154">
    <property type="entry name" value="PRK12497.3-3"/>
    <property type="match status" value="1"/>
</dbReference>
<dbReference type="InterPro" id="IPR011856">
    <property type="entry name" value="tRNA_endonuc-like_dom_sf"/>
</dbReference>
<evidence type="ECO:0000313" key="4">
    <source>
        <dbReference type="Proteomes" id="UP001501586"/>
    </source>
</evidence>
<dbReference type="Pfam" id="PF02021">
    <property type="entry name" value="UPF0102"/>
    <property type="match status" value="1"/>
</dbReference>
<dbReference type="PANTHER" id="PTHR34039:SF1">
    <property type="entry name" value="UPF0102 PROTEIN YRAN"/>
    <property type="match status" value="1"/>
</dbReference>
<dbReference type="EMBL" id="BAABAZ010000006">
    <property type="protein sequence ID" value="GAA4284943.1"/>
    <property type="molecule type" value="Genomic_DNA"/>
</dbReference>
<evidence type="ECO:0000256" key="2">
    <source>
        <dbReference type="HAMAP-Rule" id="MF_00048"/>
    </source>
</evidence>
<evidence type="ECO:0000313" key="3">
    <source>
        <dbReference type="EMBL" id="GAA4284943.1"/>
    </source>
</evidence>
<dbReference type="PANTHER" id="PTHR34039">
    <property type="entry name" value="UPF0102 PROTEIN YRAN"/>
    <property type="match status" value="1"/>
</dbReference>
<dbReference type="CDD" id="cd20736">
    <property type="entry name" value="PoNe_Nuclease"/>
    <property type="match status" value="1"/>
</dbReference>
<dbReference type="RefSeq" id="WP_236862906.1">
    <property type="nucleotide sequence ID" value="NZ_BAABAZ010000006.1"/>
</dbReference>
<dbReference type="Proteomes" id="UP001501586">
    <property type="component" value="Unassembled WGS sequence"/>
</dbReference>
<proteinExistence type="inferred from homology"/>
<dbReference type="NCBIfam" id="NF009150">
    <property type="entry name" value="PRK12497.1-3"/>
    <property type="match status" value="1"/>
</dbReference>
<dbReference type="InterPro" id="IPR011335">
    <property type="entry name" value="Restrct_endonuc-II-like"/>
</dbReference>
<gene>
    <name evidence="3" type="ORF">GCM10022261_24740</name>
</gene>
<dbReference type="InterPro" id="IPR003509">
    <property type="entry name" value="UPF0102_YraN-like"/>
</dbReference>
<protein>
    <recommendedName>
        <fullName evidence="2">UPF0102 protein GCM10022261_24740</fullName>
    </recommendedName>
</protein>
<accession>A0ABP8ELT9</accession>
<name>A0ABP8ELT9_9MICO</name>
<dbReference type="HAMAP" id="MF_00048">
    <property type="entry name" value="UPF0102"/>
    <property type="match status" value="1"/>
</dbReference>
<reference evidence="4" key="1">
    <citation type="journal article" date="2019" name="Int. J. Syst. Evol. Microbiol.">
        <title>The Global Catalogue of Microorganisms (GCM) 10K type strain sequencing project: providing services to taxonomists for standard genome sequencing and annotation.</title>
        <authorList>
            <consortium name="The Broad Institute Genomics Platform"/>
            <consortium name="The Broad Institute Genome Sequencing Center for Infectious Disease"/>
            <person name="Wu L."/>
            <person name="Ma J."/>
        </authorList>
    </citation>
    <scope>NUCLEOTIDE SEQUENCE [LARGE SCALE GENOMIC DNA]</scope>
    <source>
        <strain evidence="4">JCM 17458</strain>
    </source>
</reference>
<dbReference type="SUPFAM" id="SSF52980">
    <property type="entry name" value="Restriction endonuclease-like"/>
    <property type="match status" value="1"/>
</dbReference>
<dbReference type="Gene3D" id="3.40.1350.10">
    <property type="match status" value="1"/>
</dbReference>
<comment type="caution">
    <text evidence="3">The sequence shown here is derived from an EMBL/GenBank/DDBJ whole genome shotgun (WGS) entry which is preliminary data.</text>
</comment>
<sequence>MDTKTLGRRGELIAVEHLIDQGWEIIATNWRCRHGEIDVIADDGDSLVFVEVKTRTSARAGHPLEAVTAGKIATMRGLALRWLAEQPEWIPRFRIDVIGILWNGGRPEISHVRDAR</sequence>
<comment type="similarity">
    <text evidence="1 2">Belongs to the UPF0102 family.</text>
</comment>
<organism evidence="3 4">
    <name type="scientific">Brevibacterium daeguense</name>
    <dbReference type="NCBI Taxonomy" id="909936"/>
    <lineage>
        <taxon>Bacteria</taxon>
        <taxon>Bacillati</taxon>
        <taxon>Actinomycetota</taxon>
        <taxon>Actinomycetes</taxon>
        <taxon>Micrococcales</taxon>
        <taxon>Brevibacteriaceae</taxon>
        <taxon>Brevibacterium</taxon>
    </lineage>
</organism>
<evidence type="ECO:0000256" key="1">
    <source>
        <dbReference type="ARBA" id="ARBA00006738"/>
    </source>
</evidence>